<evidence type="ECO:0000313" key="1">
    <source>
        <dbReference type="EMBL" id="EGV91236.1"/>
    </source>
</evidence>
<dbReference type="AlphaFoldDB" id="G3IQ40"/>
<dbReference type="Proteomes" id="UP000001075">
    <property type="component" value="Unassembled WGS sequence"/>
</dbReference>
<dbReference type="EMBL" id="JH024733">
    <property type="protein sequence ID" value="EGV91236.1"/>
    <property type="molecule type" value="Genomic_DNA"/>
</dbReference>
<gene>
    <name evidence="1" type="ORF">I79_026129</name>
</gene>
<dbReference type="InParanoid" id="G3IQ40"/>
<organism evidence="1 2">
    <name type="scientific">Cricetulus griseus</name>
    <name type="common">Chinese hamster</name>
    <name type="synonym">Cricetulus barabensis griseus</name>
    <dbReference type="NCBI Taxonomy" id="10029"/>
    <lineage>
        <taxon>Eukaryota</taxon>
        <taxon>Metazoa</taxon>
        <taxon>Chordata</taxon>
        <taxon>Craniata</taxon>
        <taxon>Vertebrata</taxon>
        <taxon>Euteleostomi</taxon>
        <taxon>Mammalia</taxon>
        <taxon>Eutheria</taxon>
        <taxon>Euarchontoglires</taxon>
        <taxon>Glires</taxon>
        <taxon>Rodentia</taxon>
        <taxon>Myomorpha</taxon>
        <taxon>Muroidea</taxon>
        <taxon>Cricetidae</taxon>
        <taxon>Cricetinae</taxon>
        <taxon>Cricetulus</taxon>
    </lineage>
</organism>
<protein>
    <submittedName>
        <fullName evidence="1">Uncharacterized protein</fullName>
    </submittedName>
</protein>
<sequence>MALFQYTVYQKVFIPIKITEIVLLVVYCGQKSWGSSVGTPAGSIQLSSHT</sequence>
<evidence type="ECO:0000313" key="2">
    <source>
        <dbReference type="Proteomes" id="UP000001075"/>
    </source>
</evidence>
<name>G3IQ40_CRIGR</name>
<reference evidence="2" key="1">
    <citation type="journal article" date="2011" name="Nat. Biotechnol.">
        <title>The genomic sequence of the Chinese hamster ovary (CHO)-K1 cell line.</title>
        <authorList>
            <person name="Xu X."/>
            <person name="Nagarajan H."/>
            <person name="Lewis N.E."/>
            <person name="Pan S."/>
            <person name="Cai Z."/>
            <person name="Liu X."/>
            <person name="Chen W."/>
            <person name="Xie M."/>
            <person name="Wang W."/>
            <person name="Hammond S."/>
            <person name="Andersen M.R."/>
            <person name="Neff N."/>
            <person name="Passarelli B."/>
            <person name="Koh W."/>
            <person name="Fan H.C."/>
            <person name="Wang J."/>
            <person name="Gui Y."/>
            <person name="Lee K.H."/>
            <person name="Betenbaugh M.J."/>
            <person name="Quake S.R."/>
            <person name="Famili I."/>
            <person name="Palsson B.O."/>
            <person name="Wang J."/>
        </authorList>
    </citation>
    <scope>NUCLEOTIDE SEQUENCE [LARGE SCALE GENOMIC DNA]</scope>
    <source>
        <strain evidence="2">CHO K1 cell line</strain>
    </source>
</reference>
<accession>G3IQ40</accession>
<proteinExistence type="predicted"/>